<feature type="region of interest" description="Disordered" evidence="1">
    <location>
        <begin position="1"/>
        <end position="24"/>
    </location>
</feature>
<sequence length="170" mass="19345">TSPTSSSSPTNLGHSNSNVQQKAPVKTLSQAKMENRRKKGICFWCATKYTLWHKCAKSSLYQLLIESNPKQEGDSKSPTSEEFLDCNEQLKAFEYLGQHQILQCIVLGSMHLISTSQLSKCFNMDLQDQPHSHPKYSWDGRVLRRKGKIVVGNQLEQKKAIFNLFLWIGD</sequence>
<dbReference type="OrthoDB" id="1002013at2759"/>
<feature type="compositionally biased region" description="Polar residues" evidence="1">
    <location>
        <begin position="11"/>
        <end position="24"/>
    </location>
</feature>
<gene>
    <name evidence="2" type="ORF">J1N35_010604</name>
</gene>
<keyword evidence="3" id="KW-1185">Reference proteome</keyword>
<name>A0A9D3W0C4_9ROSI</name>
<evidence type="ECO:0000256" key="1">
    <source>
        <dbReference type="SAM" id="MobiDB-lite"/>
    </source>
</evidence>
<feature type="compositionally biased region" description="Low complexity" evidence="1">
    <location>
        <begin position="1"/>
        <end position="10"/>
    </location>
</feature>
<dbReference type="EMBL" id="JAIQCV010000004">
    <property type="protein sequence ID" value="KAH1106836.1"/>
    <property type="molecule type" value="Genomic_DNA"/>
</dbReference>
<proteinExistence type="predicted"/>
<dbReference type="AlphaFoldDB" id="A0A9D3W0C4"/>
<evidence type="ECO:0000313" key="2">
    <source>
        <dbReference type="EMBL" id="KAH1106836.1"/>
    </source>
</evidence>
<organism evidence="2 3">
    <name type="scientific">Gossypium stocksii</name>
    <dbReference type="NCBI Taxonomy" id="47602"/>
    <lineage>
        <taxon>Eukaryota</taxon>
        <taxon>Viridiplantae</taxon>
        <taxon>Streptophyta</taxon>
        <taxon>Embryophyta</taxon>
        <taxon>Tracheophyta</taxon>
        <taxon>Spermatophyta</taxon>
        <taxon>Magnoliopsida</taxon>
        <taxon>eudicotyledons</taxon>
        <taxon>Gunneridae</taxon>
        <taxon>Pentapetalae</taxon>
        <taxon>rosids</taxon>
        <taxon>malvids</taxon>
        <taxon>Malvales</taxon>
        <taxon>Malvaceae</taxon>
        <taxon>Malvoideae</taxon>
        <taxon>Gossypium</taxon>
    </lineage>
</organism>
<protein>
    <submittedName>
        <fullName evidence="2">Uncharacterized protein</fullName>
    </submittedName>
</protein>
<evidence type="ECO:0000313" key="3">
    <source>
        <dbReference type="Proteomes" id="UP000828251"/>
    </source>
</evidence>
<accession>A0A9D3W0C4</accession>
<dbReference type="Proteomes" id="UP000828251">
    <property type="component" value="Unassembled WGS sequence"/>
</dbReference>
<feature type="non-terminal residue" evidence="2">
    <location>
        <position position="1"/>
    </location>
</feature>
<comment type="caution">
    <text evidence="2">The sequence shown here is derived from an EMBL/GenBank/DDBJ whole genome shotgun (WGS) entry which is preliminary data.</text>
</comment>
<reference evidence="2 3" key="1">
    <citation type="journal article" date="2021" name="Plant Biotechnol. J.">
        <title>Multi-omics assisted identification of the key and species-specific regulatory components of drought-tolerant mechanisms in Gossypium stocksii.</title>
        <authorList>
            <person name="Yu D."/>
            <person name="Ke L."/>
            <person name="Zhang D."/>
            <person name="Wu Y."/>
            <person name="Sun Y."/>
            <person name="Mei J."/>
            <person name="Sun J."/>
            <person name="Sun Y."/>
        </authorList>
    </citation>
    <scope>NUCLEOTIDE SEQUENCE [LARGE SCALE GENOMIC DNA]</scope>
    <source>
        <strain evidence="3">cv. E1</strain>
        <tissue evidence="2">Leaf</tissue>
    </source>
</reference>